<dbReference type="RefSeq" id="WP_203658277.1">
    <property type="nucleotide sequence ID" value="NZ_BAAAZM010000009.1"/>
</dbReference>
<comment type="caution">
    <text evidence="1">The sequence shown here is derived from an EMBL/GenBank/DDBJ whole genome shotgun (WGS) entry which is preliminary data.</text>
</comment>
<dbReference type="SUPFAM" id="SSF111331">
    <property type="entry name" value="NAD kinase/diacylglycerol kinase-like"/>
    <property type="match status" value="1"/>
</dbReference>
<dbReference type="InterPro" id="IPR016064">
    <property type="entry name" value="NAD/diacylglycerol_kinase_sf"/>
</dbReference>
<dbReference type="EMBL" id="BOMB01000017">
    <property type="protein sequence ID" value="GID12305.1"/>
    <property type="molecule type" value="Genomic_DNA"/>
</dbReference>
<reference evidence="1" key="1">
    <citation type="submission" date="2021-01" db="EMBL/GenBank/DDBJ databases">
        <title>Whole genome shotgun sequence of Actinocatenispora rupis NBRC 107355.</title>
        <authorList>
            <person name="Komaki H."/>
            <person name="Tamura T."/>
        </authorList>
    </citation>
    <scope>NUCLEOTIDE SEQUENCE</scope>
    <source>
        <strain evidence="1">NBRC 107355</strain>
    </source>
</reference>
<evidence type="ECO:0000313" key="2">
    <source>
        <dbReference type="Proteomes" id="UP000612808"/>
    </source>
</evidence>
<sequence length="114" mass="11339">MVVAGGDGSLHALHHRDELGTRRVGPIPLVAGHDVARGSGLPTEPGDAAAVVRDGSNDLIVDGTGDVVVNAAHVGVAADAADSAVSEYTDVATIGAGPHRLAAAAHPRRADRSS</sequence>
<proteinExistence type="predicted"/>
<gene>
    <name evidence="1" type="ORF">Aru02nite_31940</name>
</gene>
<organism evidence="1 2">
    <name type="scientific">Actinocatenispora rupis</name>
    <dbReference type="NCBI Taxonomy" id="519421"/>
    <lineage>
        <taxon>Bacteria</taxon>
        <taxon>Bacillati</taxon>
        <taxon>Actinomycetota</taxon>
        <taxon>Actinomycetes</taxon>
        <taxon>Micromonosporales</taxon>
        <taxon>Micromonosporaceae</taxon>
        <taxon>Actinocatenispora</taxon>
    </lineage>
</organism>
<protein>
    <submittedName>
        <fullName evidence="1">Uncharacterized protein</fullName>
    </submittedName>
</protein>
<accession>A0A8J3NCV8</accession>
<name>A0A8J3NCV8_9ACTN</name>
<evidence type="ECO:0000313" key="1">
    <source>
        <dbReference type="EMBL" id="GID12305.1"/>
    </source>
</evidence>
<dbReference type="Proteomes" id="UP000612808">
    <property type="component" value="Unassembled WGS sequence"/>
</dbReference>
<keyword evidence="2" id="KW-1185">Reference proteome</keyword>
<dbReference type="AlphaFoldDB" id="A0A8J3NCV8"/>